<proteinExistence type="predicted"/>
<evidence type="ECO:0000313" key="2">
    <source>
        <dbReference type="EMBL" id="MYD88959.1"/>
    </source>
</evidence>
<name>A0A6B1DMC9_9CHLR</name>
<dbReference type="InterPro" id="IPR013022">
    <property type="entry name" value="Xyl_isomerase-like_TIM-brl"/>
</dbReference>
<dbReference type="AlphaFoldDB" id="A0A6B1DMC9"/>
<dbReference type="InterPro" id="IPR050312">
    <property type="entry name" value="IolE/XylAMocC-like"/>
</dbReference>
<feature type="domain" description="Xylose isomerase-like TIM barrel" evidence="1">
    <location>
        <begin position="164"/>
        <end position="407"/>
    </location>
</feature>
<dbReference type="PANTHER" id="PTHR12110">
    <property type="entry name" value="HYDROXYPYRUVATE ISOMERASE"/>
    <property type="match status" value="1"/>
</dbReference>
<reference evidence="2" key="1">
    <citation type="submission" date="2019-09" db="EMBL/GenBank/DDBJ databases">
        <title>Characterisation of the sponge microbiome using genome-centric metagenomics.</title>
        <authorList>
            <person name="Engelberts J.P."/>
            <person name="Robbins S.J."/>
            <person name="De Goeij J.M."/>
            <person name="Aranda M."/>
            <person name="Bell S.C."/>
            <person name="Webster N.S."/>
        </authorList>
    </citation>
    <scope>NUCLEOTIDE SEQUENCE</scope>
    <source>
        <strain evidence="2">SB0662_bin_9</strain>
    </source>
</reference>
<dbReference type="InterPro" id="IPR036237">
    <property type="entry name" value="Xyl_isomerase-like_sf"/>
</dbReference>
<accession>A0A6B1DMC9</accession>
<evidence type="ECO:0000259" key="1">
    <source>
        <dbReference type="Pfam" id="PF01261"/>
    </source>
</evidence>
<dbReference type="EMBL" id="VXPY01000011">
    <property type="protein sequence ID" value="MYD88959.1"/>
    <property type="molecule type" value="Genomic_DNA"/>
</dbReference>
<dbReference type="PANTHER" id="PTHR12110:SF21">
    <property type="entry name" value="XYLOSE ISOMERASE-LIKE TIM BARREL DOMAIN-CONTAINING PROTEIN"/>
    <property type="match status" value="1"/>
</dbReference>
<keyword evidence="2" id="KW-0413">Isomerase</keyword>
<organism evidence="2">
    <name type="scientific">Caldilineaceae bacterium SB0662_bin_9</name>
    <dbReference type="NCBI Taxonomy" id="2605258"/>
    <lineage>
        <taxon>Bacteria</taxon>
        <taxon>Bacillati</taxon>
        <taxon>Chloroflexota</taxon>
        <taxon>Caldilineae</taxon>
        <taxon>Caldilineales</taxon>
        <taxon>Caldilineaceae</taxon>
    </lineage>
</organism>
<dbReference type="Pfam" id="PF01261">
    <property type="entry name" value="AP_endonuc_2"/>
    <property type="match status" value="1"/>
</dbReference>
<dbReference type="Gene3D" id="3.20.20.150">
    <property type="entry name" value="Divalent-metal-dependent TIM barrel enzymes"/>
    <property type="match status" value="1"/>
</dbReference>
<comment type="caution">
    <text evidence="2">The sequence shown here is derived from an EMBL/GenBank/DDBJ whole genome shotgun (WGS) entry which is preliminary data.</text>
</comment>
<dbReference type="SUPFAM" id="SSF51658">
    <property type="entry name" value="Xylose isomerase-like"/>
    <property type="match status" value="1"/>
</dbReference>
<dbReference type="GO" id="GO:0016853">
    <property type="term" value="F:isomerase activity"/>
    <property type="evidence" value="ECO:0007669"/>
    <property type="project" value="UniProtKB-KW"/>
</dbReference>
<gene>
    <name evidence="2" type="ORF">F4Y08_01275</name>
</gene>
<sequence length="424" mass="45943">MQVGELELEQAACCVAPCGNLMMKRRANAIKGFAVNPPSQHARLGCAKPVADVPLLSHGRKVSCRGHMTLTMLMHRNRSNDGRTVAGRQVRRLTARHGVVCRRFRPGRGGDCSTRTRVARDRKPLSTESELPENQQVLRNSQCMYRSLNPNMLGHRLGFAESCAAARKHGFEGVDIAGSELKELGASQVQDILESHNLVPGIVMLPIRYTGPEAVLAGDLTGDFADTADAAYAAGYTRTTTVVMPGSNDRDFKTNWDFHVVRLGSVAAALEFHGLRLGLEFIGPRTLRDTFRHPFLHTMDSVLGLAAALDCSNVGLLVDLFHLYTSHTQLEDVGGLTSRDIVLVHLNDGQAGLGPDEQLDLVRDLPGANGVTDCAGLLRQLKSIDYDGPCSVEPFLQRLRDATADEAIAETSTALGACWTEAGL</sequence>
<protein>
    <submittedName>
        <fullName evidence="2">Sugar phosphate isomerase/epimerase</fullName>
    </submittedName>
</protein>